<dbReference type="Proteomes" id="UP000824118">
    <property type="component" value="Unassembled WGS sequence"/>
</dbReference>
<dbReference type="InterPro" id="IPR033749">
    <property type="entry name" value="Polyprenyl_synt_CS"/>
</dbReference>
<dbReference type="Pfam" id="PF00348">
    <property type="entry name" value="polyprenyl_synt"/>
    <property type="match status" value="1"/>
</dbReference>
<dbReference type="EC" id="2.5.1.10" evidence="3"/>
<dbReference type="PROSITE" id="PS00723">
    <property type="entry name" value="POLYPRENYL_SYNTHASE_1"/>
    <property type="match status" value="1"/>
</dbReference>
<protein>
    <recommendedName>
        <fullName evidence="4">Farnesyl diphosphate synthase</fullName>
        <ecNumber evidence="3">2.5.1.10</ecNumber>
    </recommendedName>
    <alternativeName>
        <fullName evidence="10">(2E,6E)-farnesyl diphosphate synthase</fullName>
    </alternativeName>
    <alternativeName>
        <fullName evidence="9">Geranyltranstransferase</fullName>
    </alternativeName>
</protein>
<reference evidence="13" key="2">
    <citation type="journal article" date="2021" name="PeerJ">
        <title>Extensive microbial diversity within the chicken gut microbiome revealed by metagenomics and culture.</title>
        <authorList>
            <person name="Gilroy R."/>
            <person name="Ravi A."/>
            <person name="Getino M."/>
            <person name="Pursley I."/>
            <person name="Horton D.L."/>
            <person name="Alikhan N.F."/>
            <person name="Baker D."/>
            <person name="Gharbi K."/>
            <person name="Hall N."/>
            <person name="Watson M."/>
            <person name="Adriaenssens E.M."/>
            <person name="Foster-Nyarko E."/>
            <person name="Jarju S."/>
            <person name="Secka A."/>
            <person name="Antonio M."/>
            <person name="Oren A."/>
            <person name="Chaudhuri R.R."/>
            <person name="La Ragione R."/>
            <person name="Hildebrand F."/>
            <person name="Pallen M.J."/>
        </authorList>
    </citation>
    <scope>NUCLEOTIDE SEQUENCE</scope>
    <source>
        <strain evidence="13">ChiGjej1B1-1684</strain>
    </source>
</reference>
<dbReference type="FunFam" id="1.10.600.10:FF:000001">
    <property type="entry name" value="Geranylgeranyl diphosphate synthase"/>
    <property type="match status" value="1"/>
</dbReference>
<evidence type="ECO:0000313" key="13">
    <source>
        <dbReference type="EMBL" id="HIU50745.1"/>
    </source>
</evidence>
<reference evidence="13" key="1">
    <citation type="submission" date="2020-10" db="EMBL/GenBank/DDBJ databases">
        <authorList>
            <person name="Gilroy R."/>
        </authorList>
    </citation>
    <scope>NUCLEOTIDE SEQUENCE</scope>
    <source>
        <strain evidence="13">ChiGjej1B1-1684</strain>
    </source>
</reference>
<dbReference type="CDD" id="cd00685">
    <property type="entry name" value="Trans_IPPS_HT"/>
    <property type="match status" value="1"/>
</dbReference>
<sequence>MESMDYSLKAGGKRVRPCLALEFCKACGENPEKAVPFACGVEMIHTYSLIHDDLPDMDNDDMRRGKPSNHIVYGVSTAIIAGDALQSLAFETVLSEEAEKLCGSHACVKAARTLANYCGAVGMCGGQMIDILYEEKKAGIEILREMDEKKTGALIKAACEMGCIAAGADEETIALAREYGDNIGLAFQIVDDMLDVLSTAQELGKPIGSDKENDKSTYVSLLGIEKCREIAKEATDKAVKALEGFKGDTKELKEFAYSLLNRTN</sequence>
<comment type="caution">
    <text evidence="13">The sequence shown here is derived from an EMBL/GenBank/DDBJ whole genome shotgun (WGS) entry which is preliminary data.</text>
</comment>
<gene>
    <name evidence="13" type="ORF">IAD22_07010</name>
</gene>
<dbReference type="GO" id="GO:0016114">
    <property type="term" value="P:terpenoid biosynthetic process"/>
    <property type="evidence" value="ECO:0007669"/>
    <property type="project" value="UniProtKB-ARBA"/>
</dbReference>
<keyword evidence="5 12" id="KW-0808">Transferase</keyword>
<dbReference type="GO" id="GO:0004337">
    <property type="term" value="F:(2E,6E)-farnesyl diphosphate synthase activity"/>
    <property type="evidence" value="ECO:0007669"/>
    <property type="project" value="UniProtKB-EC"/>
</dbReference>
<dbReference type="InterPro" id="IPR000092">
    <property type="entry name" value="Polyprenyl_synt"/>
</dbReference>
<dbReference type="PANTHER" id="PTHR43281">
    <property type="entry name" value="FARNESYL DIPHOSPHATE SYNTHASE"/>
    <property type="match status" value="1"/>
</dbReference>
<name>A0A9D1LZ94_9FIRM</name>
<evidence type="ECO:0000256" key="2">
    <source>
        <dbReference type="ARBA" id="ARBA00006706"/>
    </source>
</evidence>
<dbReference type="GO" id="GO:0005737">
    <property type="term" value="C:cytoplasm"/>
    <property type="evidence" value="ECO:0007669"/>
    <property type="project" value="UniProtKB-ARBA"/>
</dbReference>
<dbReference type="SFLD" id="SFLDS00005">
    <property type="entry name" value="Isoprenoid_Synthase_Type_I"/>
    <property type="match status" value="1"/>
</dbReference>
<evidence type="ECO:0000256" key="9">
    <source>
        <dbReference type="ARBA" id="ARBA00032380"/>
    </source>
</evidence>
<dbReference type="SFLD" id="SFLDG01017">
    <property type="entry name" value="Polyprenyl_Transferase_Like"/>
    <property type="match status" value="1"/>
</dbReference>
<evidence type="ECO:0000256" key="3">
    <source>
        <dbReference type="ARBA" id="ARBA00012439"/>
    </source>
</evidence>
<comment type="similarity">
    <text evidence="2 12">Belongs to the FPP/GGPP synthase family.</text>
</comment>
<accession>A0A9D1LZ94</accession>
<dbReference type="SUPFAM" id="SSF48576">
    <property type="entry name" value="Terpenoid synthases"/>
    <property type="match status" value="1"/>
</dbReference>
<keyword evidence="8" id="KW-0414">Isoprene biosynthesis</keyword>
<dbReference type="AlphaFoldDB" id="A0A9D1LZ94"/>
<organism evidence="13 14">
    <name type="scientific">Candidatus Limousia pullorum</name>
    <dbReference type="NCBI Taxonomy" id="2840860"/>
    <lineage>
        <taxon>Bacteria</taxon>
        <taxon>Bacillati</taxon>
        <taxon>Bacillota</taxon>
        <taxon>Clostridia</taxon>
        <taxon>Eubacteriales</taxon>
        <taxon>Oscillospiraceae</taxon>
        <taxon>Oscillospiraceae incertae sedis</taxon>
        <taxon>Candidatus Limousia</taxon>
    </lineage>
</organism>
<dbReference type="InterPro" id="IPR053378">
    <property type="entry name" value="Prenyl_diphosphate_synthase"/>
</dbReference>
<proteinExistence type="inferred from homology"/>
<dbReference type="GO" id="GO:0046872">
    <property type="term" value="F:metal ion binding"/>
    <property type="evidence" value="ECO:0007669"/>
    <property type="project" value="UniProtKB-KW"/>
</dbReference>
<evidence type="ECO:0000256" key="1">
    <source>
        <dbReference type="ARBA" id="ARBA00001946"/>
    </source>
</evidence>
<evidence type="ECO:0000256" key="8">
    <source>
        <dbReference type="ARBA" id="ARBA00023229"/>
    </source>
</evidence>
<dbReference type="PANTHER" id="PTHR43281:SF1">
    <property type="entry name" value="FARNESYL DIPHOSPHATE SYNTHASE"/>
    <property type="match status" value="1"/>
</dbReference>
<keyword evidence="7" id="KW-0460">Magnesium</keyword>
<evidence type="ECO:0000313" key="14">
    <source>
        <dbReference type="Proteomes" id="UP000824118"/>
    </source>
</evidence>
<evidence type="ECO:0000256" key="11">
    <source>
        <dbReference type="ARBA" id="ARBA00049399"/>
    </source>
</evidence>
<dbReference type="EMBL" id="DVNG01000104">
    <property type="protein sequence ID" value="HIU50745.1"/>
    <property type="molecule type" value="Genomic_DNA"/>
</dbReference>
<dbReference type="NCBIfam" id="NF045485">
    <property type="entry name" value="FPPsyn"/>
    <property type="match status" value="1"/>
</dbReference>
<comment type="cofactor">
    <cofactor evidence="1">
        <name>Mg(2+)</name>
        <dbReference type="ChEBI" id="CHEBI:18420"/>
    </cofactor>
</comment>
<evidence type="ECO:0000256" key="12">
    <source>
        <dbReference type="RuleBase" id="RU004466"/>
    </source>
</evidence>
<evidence type="ECO:0000256" key="6">
    <source>
        <dbReference type="ARBA" id="ARBA00022723"/>
    </source>
</evidence>
<dbReference type="InterPro" id="IPR008949">
    <property type="entry name" value="Isoprenoid_synthase_dom_sf"/>
</dbReference>
<evidence type="ECO:0000256" key="7">
    <source>
        <dbReference type="ARBA" id="ARBA00022842"/>
    </source>
</evidence>
<evidence type="ECO:0000256" key="5">
    <source>
        <dbReference type="ARBA" id="ARBA00022679"/>
    </source>
</evidence>
<evidence type="ECO:0000256" key="10">
    <source>
        <dbReference type="ARBA" id="ARBA00032873"/>
    </source>
</evidence>
<evidence type="ECO:0000256" key="4">
    <source>
        <dbReference type="ARBA" id="ARBA00015100"/>
    </source>
</evidence>
<comment type="catalytic activity">
    <reaction evidence="11">
        <text>isopentenyl diphosphate + (2E)-geranyl diphosphate = (2E,6E)-farnesyl diphosphate + diphosphate</text>
        <dbReference type="Rhea" id="RHEA:19361"/>
        <dbReference type="ChEBI" id="CHEBI:33019"/>
        <dbReference type="ChEBI" id="CHEBI:58057"/>
        <dbReference type="ChEBI" id="CHEBI:128769"/>
        <dbReference type="ChEBI" id="CHEBI:175763"/>
        <dbReference type="EC" id="2.5.1.10"/>
    </reaction>
</comment>
<keyword evidence="6" id="KW-0479">Metal-binding</keyword>
<dbReference type="Gene3D" id="1.10.600.10">
    <property type="entry name" value="Farnesyl Diphosphate Synthase"/>
    <property type="match status" value="1"/>
</dbReference>
<dbReference type="PROSITE" id="PS00444">
    <property type="entry name" value="POLYPRENYL_SYNTHASE_2"/>
    <property type="match status" value="1"/>
</dbReference>